<dbReference type="RefSeq" id="WP_205086678.1">
    <property type="nucleotide sequence ID" value="NZ_JAFEUF010000358.1"/>
</dbReference>
<accession>A0ABS2I9M3</accession>
<reference evidence="1 2" key="1">
    <citation type="submission" date="2021-02" db="EMBL/GenBank/DDBJ databases">
        <title>Genome Streptomyces sp. RHZ10.</title>
        <authorList>
            <person name="Besaury L."/>
        </authorList>
    </citation>
    <scope>NUCLEOTIDE SEQUENCE [LARGE SCALE GENOMIC DNA]</scope>
    <source>
        <strain evidence="1 2">RHZ10</strain>
    </source>
</reference>
<dbReference type="Proteomes" id="UP000712045">
    <property type="component" value="Unassembled WGS sequence"/>
</dbReference>
<comment type="caution">
    <text evidence="1">The sequence shown here is derived from an EMBL/GenBank/DDBJ whole genome shotgun (WGS) entry which is preliminary data.</text>
</comment>
<name>A0ABS2I9M3_9ACTN</name>
<gene>
    <name evidence="1" type="ORF">JS521_33610</name>
</gene>
<organism evidence="1 2">
    <name type="scientific">Streptomyces durocortorensis</name>
    <dbReference type="NCBI Taxonomy" id="2811104"/>
    <lineage>
        <taxon>Bacteria</taxon>
        <taxon>Bacillati</taxon>
        <taxon>Actinomycetota</taxon>
        <taxon>Actinomycetes</taxon>
        <taxon>Kitasatosporales</taxon>
        <taxon>Streptomycetaceae</taxon>
        <taxon>Streptomyces</taxon>
    </lineage>
</organism>
<evidence type="ECO:0000313" key="2">
    <source>
        <dbReference type="Proteomes" id="UP000712045"/>
    </source>
</evidence>
<keyword evidence="2" id="KW-1185">Reference proteome</keyword>
<protein>
    <submittedName>
        <fullName evidence="1">Uncharacterized protein</fullName>
    </submittedName>
</protein>
<sequence length="117" mass="12134">MTPAARTRLERVCASAGIAKLAVQQVEDELGGPVDAEFLAGLLRELFDEGFPQDGVLGSLNQLLTMASRAAALTPLNGEDAESAACAIEEAAAFVADSAGMRLHLATSTLHPQGERA</sequence>
<proteinExistence type="predicted"/>
<evidence type="ECO:0000313" key="1">
    <source>
        <dbReference type="EMBL" id="MBM7058612.1"/>
    </source>
</evidence>
<dbReference type="EMBL" id="JAFEUF010000358">
    <property type="protein sequence ID" value="MBM7058612.1"/>
    <property type="molecule type" value="Genomic_DNA"/>
</dbReference>